<dbReference type="GO" id="GO:0003712">
    <property type="term" value="F:transcription coregulator activity"/>
    <property type="evidence" value="ECO:0007669"/>
    <property type="project" value="InterPro"/>
</dbReference>
<gene>
    <name evidence="11" type="ORF">FBUS_02929</name>
</gene>
<dbReference type="GO" id="GO:0045892">
    <property type="term" value="P:negative regulation of DNA-templated transcription"/>
    <property type="evidence" value="ECO:0007669"/>
    <property type="project" value="InterPro"/>
</dbReference>
<feature type="compositionally biased region" description="Polar residues" evidence="8">
    <location>
        <begin position="213"/>
        <end position="231"/>
    </location>
</feature>
<evidence type="ECO:0000259" key="10">
    <source>
        <dbReference type="Pfam" id="PF04905"/>
    </source>
</evidence>
<accession>A0A8E0S3D9</accession>
<dbReference type="EMBL" id="LUCM01003950">
    <property type="protein sequence ID" value="KAA0195076.1"/>
    <property type="molecule type" value="Genomic_DNA"/>
</dbReference>
<dbReference type="AlphaFoldDB" id="A0A8E0S3D9"/>
<dbReference type="InterPro" id="IPR038398">
    <property type="entry name" value="NCD2_sf"/>
</dbReference>
<dbReference type="GO" id="GO:0005634">
    <property type="term" value="C:nucleus"/>
    <property type="evidence" value="ECO:0007669"/>
    <property type="project" value="UniProtKB-SubCell"/>
</dbReference>
<evidence type="ECO:0000256" key="3">
    <source>
        <dbReference type="ARBA" id="ARBA00022491"/>
    </source>
</evidence>
<evidence type="ECO:0000259" key="9">
    <source>
        <dbReference type="Pfam" id="PF04904"/>
    </source>
</evidence>
<keyword evidence="7" id="KW-0175">Coiled coil</keyword>
<dbReference type="Gene3D" id="1.20.120.2010">
    <property type="entry name" value="NAB conserved domain 2"/>
    <property type="match status" value="1"/>
</dbReference>
<sequence>MWQSPGALEVLLLLQRANLSQYYKAFIDHGGDDIQQLVELLQDPEEFAELLKLVEMDKKPLHVQRFKKALRESAARFDGKDVTELSTVKPNAAIDSLAKMNVDLLSTAAFFANSLNSSQPNASLSPGLTEPNWPLLPDVSLLRNMPSNSWAQILAANASVSPTIPIIHNDLPSQNPLLINALTTPVVPTAGSSIGNRFNPLTTQSIPLPLTPSPSAQTVSGRSSCDTEHSFSSQALTDPLVQSGLNSLSTQCPQSDSNLDADENISRTEKTELERQGSPTSFADEPQPLFQFLTTNNPGMPLRPSASLLKSDVQKLTAAVNAIIPHLPAFPLRLNNSRSNSEKELQEILKLPLNDPTRLEGLRRHSTIFGRFDAPKRLTRPLRHFEVCVNEITHRLVRQIPELVTQREHLFHIARQIVNITNYGMTLTESGKILNRLKMEMQDMVNLEDALRTQIRTYNKETATASQVQLRKELERLVNKLHSRLSKTAKHVVLYHR</sequence>
<evidence type="ECO:0000256" key="7">
    <source>
        <dbReference type="SAM" id="Coils"/>
    </source>
</evidence>
<dbReference type="InterPro" id="IPR013761">
    <property type="entry name" value="SAM/pointed_sf"/>
</dbReference>
<evidence type="ECO:0000256" key="2">
    <source>
        <dbReference type="ARBA" id="ARBA00008864"/>
    </source>
</evidence>
<dbReference type="OrthoDB" id="10028556at2759"/>
<evidence type="ECO:0000256" key="4">
    <source>
        <dbReference type="ARBA" id="ARBA00023015"/>
    </source>
</evidence>
<keyword evidence="12" id="KW-1185">Reference proteome</keyword>
<evidence type="ECO:0000313" key="12">
    <source>
        <dbReference type="Proteomes" id="UP000728185"/>
    </source>
</evidence>
<dbReference type="Pfam" id="PF04904">
    <property type="entry name" value="SAM_NCD1"/>
    <property type="match status" value="1"/>
</dbReference>
<feature type="compositionally biased region" description="Polar residues" evidence="8">
    <location>
        <begin position="244"/>
        <end position="258"/>
    </location>
</feature>
<keyword evidence="6" id="KW-0539">Nucleus</keyword>
<keyword evidence="3" id="KW-0678">Repressor</keyword>
<evidence type="ECO:0000256" key="5">
    <source>
        <dbReference type="ARBA" id="ARBA00023163"/>
    </source>
</evidence>
<dbReference type="Proteomes" id="UP000728185">
    <property type="component" value="Unassembled WGS sequence"/>
</dbReference>
<dbReference type="InterPro" id="IPR039040">
    <property type="entry name" value="NAB_fam"/>
</dbReference>
<dbReference type="PANTHER" id="PTHR12623">
    <property type="entry name" value="NGFI-A BINDING PROTEIN"/>
    <property type="match status" value="1"/>
</dbReference>
<protein>
    <submittedName>
        <fullName evidence="11">NGFI-A-binding protein</fullName>
    </submittedName>
</protein>
<dbReference type="InterPro" id="IPR006988">
    <property type="entry name" value="Nab_N"/>
</dbReference>
<evidence type="ECO:0000256" key="8">
    <source>
        <dbReference type="SAM" id="MobiDB-lite"/>
    </source>
</evidence>
<reference evidence="11" key="1">
    <citation type="submission" date="2019-05" db="EMBL/GenBank/DDBJ databases">
        <title>Annotation for the trematode Fasciolopsis buski.</title>
        <authorList>
            <person name="Choi Y.-J."/>
        </authorList>
    </citation>
    <scope>NUCLEOTIDE SEQUENCE</scope>
    <source>
        <strain evidence="11">HT</strain>
        <tissue evidence="11">Whole worm</tissue>
    </source>
</reference>
<evidence type="ECO:0000256" key="6">
    <source>
        <dbReference type="ARBA" id="ARBA00023242"/>
    </source>
</evidence>
<evidence type="ECO:0000256" key="1">
    <source>
        <dbReference type="ARBA" id="ARBA00004123"/>
    </source>
</evidence>
<organism evidence="11 12">
    <name type="scientific">Fasciolopsis buskii</name>
    <dbReference type="NCBI Taxonomy" id="27845"/>
    <lineage>
        <taxon>Eukaryota</taxon>
        <taxon>Metazoa</taxon>
        <taxon>Spiralia</taxon>
        <taxon>Lophotrochozoa</taxon>
        <taxon>Platyhelminthes</taxon>
        <taxon>Trematoda</taxon>
        <taxon>Digenea</taxon>
        <taxon>Plagiorchiida</taxon>
        <taxon>Echinostomata</taxon>
        <taxon>Echinostomatoidea</taxon>
        <taxon>Fasciolidae</taxon>
        <taxon>Fasciolopsis</taxon>
    </lineage>
</organism>
<keyword evidence="5" id="KW-0804">Transcription</keyword>
<dbReference type="InterPro" id="IPR006989">
    <property type="entry name" value="NAB_co-repressor_dom"/>
</dbReference>
<feature type="region of interest" description="Disordered" evidence="8">
    <location>
        <begin position="244"/>
        <end position="263"/>
    </location>
</feature>
<feature type="coiled-coil region" evidence="7">
    <location>
        <begin position="434"/>
        <end position="480"/>
    </location>
</feature>
<feature type="domain" description="Nab N-terminal" evidence="9">
    <location>
        <begin position="5"/>
        <end position="74"/>
    </location>
</feature>
<name>A0A8E0S3D9_9TREM</name>
<dbReference type="Gene3D" id="1.10.150.50">
    <property type="entry name" value="Transcription Factor, Ets-1"/>
    <property type="match status" value="1"/>
</dbReference>
<dbReference type="PANTHER" id="PTHR12623:SF10">
    <property type="entry name" value="NGFI-A-BINDING PROTEIN HOMOLOG"/>
    <property type="match status" value="1"/>
</dbReference>
<proteinExistence type="inferred from homology"/>
<comment type="caution">
    <text evidence="11">The sequence shown here is derived from an EMBL/GenBank/DDBJ whole genome shotgun (WGS) entry which is preliminary data.</text>
</comment>
<comment type="subcellular location">
    <subcellularLocation>
        <location evidence="1">Nucleus</location>
    </subcellularLocation>
</comment>
<feature type="domain" description="NAB co-repressor" evidence="10">
    <location>
        <begin position="308"/>
        <end position="428"/>
    </location>
</feature>
<evidence type="ECO:0000313" key="11">
    <source>
        <dbReference type="EMBL" id="KAA0195076.1"/>
    </source>
</evidence>
<feature type="region of interest" description="Disordered" evidence="8">
    <location>
        <begin position="205"/>
        <end position="231"/>
    </location>
</feature>
<comment type="similarity">
    <text evidence="2">Belongs to the NAB family.</text>
</comment>
<keyword evidence="4" id="KW-0805">Transcription regulation</keyword>
<dbReference type="Pfam" id="PF04905">
    <property type="entry name" value="NCD2"/>
    <property type="match status" value="1"/>
</dbReference>